<comment type="caution">
    <text evidence="2">The sequence shown here is derived from an EMBL/GenBank/DDBJ whole genome shotgun (WGS) entry which is preliminary data.</text>
</comment>
<keyword evidence="1" id="KW-1133">Transmembrane helix</keyword>
<reference evidence="2" key="1">
    <citation type="submission" date="2021-03" db="EMBL/GenBank/DDBJ databases">
        <title>Revisited historic fungal species revealed as producer of novel bioactive compounds through whole genome sequencing and comparative genomics.</title>
        <authorList>
            <person name="Vignolle G.A."/>
            <person name="Hochenegger N."/>
            <person name="Mach R.L."/>
            <person name="Mach-Aigner A.R."/>
            <person name="Javad Rahimi M."/>
            <person name="Salim K.A."/>
            <person name="Chan C.M."/>
            <person name="Lim L.B.L."/>
            <person name="Cai F."/>
            <person name="Druzhinina I.S."/>
            <person name="U'Ren J.M."/>
            <person name="Derntl C."/>
        </authorList>
    </citation>
    <scope>NUCLEOTIDE SEQUENCE</scope>
    <source>
        <strain evidence="2">TUCIM 5799</strain>
    </source>
</reference>
<keyword evidence="1" id="KW-0812">Transmembrane</keyword>
<proteinExistence type="predicted"/>
<feature type="transmembrane region" description="Helical" evidence="1">
    <location>
        <begin position="102"/>
        <end position="127"/>
    </location>
</feature>
<feature type="transmembrane region" description="Helical" evidence="1">
    <location>
        <begin position="12"/>
        <end position="33"/>
    </location>
</feature>
<evidence type="ECO:0000313" key="2">
    <source>
        <dbReference type="EMBL" id="KAI1849570.1"/>
    </source>
</evidence>
<organism evidence="2 3">
    <name type="scientific">Neoarthrinium moseri</name>
    <dbReference type="NCBI Taxonomy" id="1658444"/>
    <lineage>
        <taxon>Eukaryota</taxon>
        <taxon>Fungi</taxon>
        <taxon>Dikarya</taxon>
        <taxon>Ascomycota</taxon>
        <taxon>Pezizomycotina</taxon>
        <taxon>Sordariomycetes</taxon>
        <taxon>Xylariomycetidae</taxon>
        <taxon>Amphisphaeriales</taxon>
        <taxon>Apiosporaceae</taxon>
        <taxon>Neoarthrinium</taxon>
    </lineage>
</organism>
<protein>
    <submittedName>
        <fullName evidence="2">Uncharacterized protein</fullName>
    </submittedName>
</protein>
<gene>
    <name evidence="2" type="ORF">JX265_013576</name>
</gene>
<accession>A0A9Q0AFS8</accession>
<evidence type="ECO:0000313" key="3">
    <source>
        <dbReference type="Proteomes" id="UP000829685"/>
    </source>
</evidence>
<dbReference type="AlphaFoldDB" id="A0A9Q0AFS8"/>
<sequence length="224" mass="24623">MALISIALKVALGLLMVISIIELGLVSSTVGWLHQTASKGFIFRYGGSTHQLGGTPSDFLVNQGHTSNGAAGTAFVLIGIGGVITLWVRGNTNYRTKSFSIYVYYLWLAFQIPALLLTTSALGYVFYVTNAREGQTIDVPLAVNLHGSPYPVGSWTPQNWFAAVLRLDLVDGRNDILTQLYIMRGWQYNLIPFFLTQLLETALAFLDFSKWRRAGGKMSGHSQV</sequence>
<evidence type="ECO:0000256" key="1">
    <source>
        <dbReference type="SAM" id="Phobius"/>
    </source>
</evidence>
<dbReference type="Proteomes" id="UP000829685">
    <property type="component" value="Unassembled WGS sequence"/>
</dbReference>
<keyword evidence="3" id="KW-1185">Reference proteome</keyword>
<keyword evidence="1" id="KW-0472">Membrane</keyword>
<name>A0A9Q0AFS8_9PEZI</name>
<dbReference type="EMBL" id="JAFIMR010000075">
    <property type="protein sequence ID" value="KAI1849570.1"/>
    <property type="molecule type" value="Genomic_DNA"/>
</dbReference>
<feature type="transmembrane region" description="Helical" evidence="1">
    <location>
        <begin position="69"/>
        <end position="90"/>
    </location>
</feature>